<evidence type="ECO:0000313" key="11">
    <source>
        <dbReference type="EMBL" id="KXV58394.1"/>
    </source>
</evidence>
<dbReference type="InterPro" id="IPR035906">
    <property type="entry name" value="MetI-like_sf"/>
</dbReference>
<comment type="similarity">
    <text evidence="9">Belongs to the binding-protein-dependent transport system permease family.</text>
</comment>
<dbReference type="AlphaFoldDB" id="A0A149TYU6"/>
<feature type="transmembrane region" description="Helical" evidence="9">
    <location>
        <begin position="196"/>
        <end position="220"/>
    </location>
</feature>
<evidence type="ECO:0000256" key="4">
    <source>
        <dbReference type="ARBA" id="ARBA00022692"/>
    </source>
</evidence>
<evidence type="ECO:0000256" key="7">
    <source>
        <dbReference type="ARBA" id="ARBA00022989"/>
    </source>
</evidence>
<reference evidence="11 12" key="1">
    <citation type="submission" date="2015-06" db="EMBL/GenBank/DDBJ databases">
        <title>Improved classification and identification of acetic acid bacteria using matrix-assisted laser desorption/ionization time-of-flight mass spectrometry; Gluconobacter nephelii and Gluconobacter uchimurae are later heterotypic synonyms of Gluconobacter japonicus and Gluconobacter oxydans, respectively.</title>
        <authorList>
            <person name="Li L."/>
            <person name="Cleenwerck I."/>
            <person name="De Vuyst L."/>
            <person name="Vandamme P."/>
        </authorList>
    </citation>
    <scope>NUCLEOTIDE SEQUENCE [LARGE SCALE GENOMIC DNA]</scope>
    <source>
        <strain evidence="11 12">LMG 23690</strain>
    </source>
</reference>
<feature type="transmembrane region" description="Helical" evidence="9">
    <location>
        <begin position="79"/>
        <end position="104"/>
    </location>
</feature>
<evidence type="ECO:0000256" key="1">
    <source>
        <dbReference type="ARBA" id="ARBA00004651"/>
    </source>
</evidence>
<name>A0A149TYU6_9PROT</name>
<evidence type="ECO:0000256" key="9">
    <source>
        <dbReference type="RuleBase" id="RU363032"/>
    </source>
</evidence>
<keyword evidence="4 9" id="KW-0812">Transmembrane</keyword>
<evidence type="ECO:0000259" key="10">
    <source>
        <dbReference type="PROSITE" id="PS50928"/>
    </source>
</evidence>
<evidence type="ECO:0000256" key="3">
    <source>
        <dbReference type="ARBA" id="ARBA00022475"/>
    </source>
</evidence>
<dbReference type="SUPFAM" id="SSF161098">
    <property type="entry name" value="MetI-like"/>
    <property type="match status" value="1"/>
</dbReference>
<organism evidence="11 12">
    <name type="scientific">Acetobacter senegalensis</name>
    <dbReference type="NCBI Taxonomy" id="446692"/>
    <lineage>
        <taxon>Bacteria</taxon>
        <taxon>Pseudomonadati</taxon>
        <taxon>Pseudomonadota</taxon>
        <taxon>Alphaproteobacteria</taxon>
        <taxon>Acetobacterales</taxon>
        <taxon>Acetobacteraceae</taxon>
        <taxon>Acetobacter</taxon>
    </lineage>
</organism>
<evidence type="ECO:0000256" key="5">
    <source>
        <dbReference type="ARBA" id="ARBA00022856"/>
    </source>
</evidence>
<keyword evidence="8 9" id="KW-0472">Membrane</keyword>
<dbReference type="GO" id="GO:0015833">
    <property type="term" value="P:peptide transport"/>
    <property type="evidence" value="ECO:0007669"/>
    <property type="project" value="UniProtKB-KW"/>
</dbReference>
<dbReference type="PANTHER" id="PTHR43386:SF1">
    <property type="entry name" value="D,D-DIPEPTIDE TRANSPORT SYSTEM PERMEASE PROTEIN DDPC-RELATED"/>
    <property type="match status" value="1"/>
</dbReference>
<dbReference type="GO" id="GO:0005886">
    <property type="term" value="C:plasma membrane"/>
    <property type="evidence" value="ECO:0007669"/>
    <property type="project" value="UniProtKB-SubCell"/>
</dbReference>
<comment type="caution">
    <text evidence="11">The sequence shown here is derived from an EMBL/GenBank/DDBJ whole genome shotgun (WGS) entry which is preliminary data.</text>
</comment>
<feature type="transmembrane region" description="Helical" evidence="9">
    <location>
        <begin position="240"/>
        <end position="263"/>
    </location>
</feature>
<comment type="subcellular location">
    <subcellularLocation>
        <location evidence="1 9">Cell membrane</location>
        <topology evidence="1 9">Multi-pass membrane protein</topology>
    </subcellularLocation>
</comment>
<proteinExistence type="inferred from homology"/>
<sequence>MASVLFAARREGTLIAGAALLSVIFTLALVAPYAFPGDPLAITGPSFLWPGEAAGHSLGTDALGRDVAAGIAHGARFSLFVGMGAAFLSTLAGVAAGAVAGFFGGWADRSFVRVTEIFQTIPGFLLLMVLMEIVPPSLFSITGTIAFVSWPMMARVARTEFMALRSREFVLAARTLGYGPARIIVMEILPNALPPIIAIASVSVASAILMEAALAFMGLGDPNTVSWGLMIGNGREFLRTAWYLSAIPGGAIMATVLGFNLLADGLARYLNPHRADRASARTP</sequence>
<dbReference type="PANTHER" id="PTHR43386">
    <property type="entry name" value="OLIGOPEPTIDE TRANSPORT SYSTEM PERMEASE PROTEIN APPC"/>
    <property type="match status" value="1"/>
</dbReference>
<feature type="transmembrane region" description="Helical" evidence="9">
    <location>
        <begin position="12"/>
        <end position="35"/>
    </location>
</feature>
<accession>A0A149TYU6</accession>
<evidence type="ECO:0000256" key="8">
    <source>
        <dbReference type="ARBA" id="ARBA00023136"/>
    </source>
</evidence>
<keyword evidence="7 9" id="KW-1133">Transmembrane helix</keyword>
<evidence type="ECO:0000256" key="2">
    <source>
        <dbReference type="ARBA" id="ARBA00022448"/>
    </source>
</evidence>
<keyword evidence="2 9" id="KW-0813">Transport</keyword>
<dbReference type="InterPro" id="IPR000515">
    <property type="entry name" value="MetI-like"/>
</dbReference>
<dbReference type="GO" id="GO:0055085">
    <property type="term" value="P:transmembrane transport"/>
    <property type="evidence" value="ECO:0007669"/>
    <property type="project" value="InterPro"/>
</dbReference>
<keyword evidence="3" id="KW-1003">Cell membrane</keyword>
<feature type="domain" description="ABC transmembrane type-1" evidence="10">
    <location>
        <begin position="75"/>
        <end position="263"/>
    </location>
</feature>
<keyword evidence="6" id="KW-0653">Protein transport</keyword>
<evidence type="ECO:0000256" key="6">
    <source>
        <dbReference type="ARBA" id="ARBA00022927"/>
    </source>
</evidence>
<dbReference type="PATRIC" id="fig|446692.4.peg.883"/>
<dbReference type="Pfam" id="PF00528">
    <property type="entry name" value="BPD_transp_1"/>
    <property type="match status" value="1"/>
</dbReference>
<dbReference type="PROSITE" id="PS50928">
    <property type="entry name" value="ABC_TM1"/>
    <property type="match status" value="1"/>
</dbReference>
<gene>
    <name evidence="11" type="ORF">AD948_11755</name>
</gene>
<dbReference type="GO" id="GO:0015031">
    <property type="term" value="P:protein transport"/>
    <property type="evidence" value="ECO:0007669"/>
    <property type="project" value="UniProtKB-KW"/>
</dbReference>
<dbReference type="EMBL" id="LHZU01000138">
    <property type="protein sequence ID" value="KXV58394.1"/>
    <property type="molecule type" value="Genomic_DNA"/>
</dbReference>
<dbReference type="CDD" id="cd06261">
    <property type="entry name" value="TM_PBP2"/>
    <property type="match status" value="1"/>
</dbReference>
<keyword evidence="5" id="KW-0571">Peptide transport</keyword>
<protein>
    <submittedName>
        <fullName evidence="11">ABC transporter permease</fullName>
    </submittedName>
</protein>
<dbReference type="InterPro" id="IPR050366">
    <property type="entry name" value="BP-dependent_transpt_permease"/>
</dbReference>
<dbReference type="Proteomes" id="UP000075360">
    <property type="component" value="Unassembled WGS sequence"/>
</dbReference>
<evidence type="ECO:0000313" key="12">
    <source>
        <dbReference type="Proteomes" id="UP000075360"/>
    </source>
</evidence>
<dbReference type="Gene3D" id="1.10.3720.10">
    <property type="entry name" value="MetI-like"/>
    <property type="match status" value="1"/>
</dbReference>